<dbReference type="CDD" id="cd01400">
    <property type="entry name" value="6PGL"/>
    <property type="match status" value="1"/>
</dbReference>
<evidence type="ECO:0000256" key="4">
    <source>
        <dbReference type="ARBA" id="ARBA00023002"/>
    </source>
</evidence>
<evidence type="ECO:0000313" key="14">
    <source>
        <dbReference type="RefSeq" id="XP_072833685.1"/>
    </source>
</evidence>
<feature type="domain" description="Glucose-6-phosphate dehydrogenase C-terminal" evidence="9">
    <location>
        <begin position="218"/>
        <end position="508"/>
    </location>
</feature>
<dbReference type="RefSeq" id="XP_020637897.2">
    <property type="nucleotide sequence ID" value="XM_020782238.2"/>
</dbReference>
<evidence type="ECO:0000256" key="1">
    <source>
        <dbReference type="ARBA" id="ARBA00004959"/>
    </source>
</evidence>
<dbReference type="RefSeq" id="XP_020637893.2">
    <property type="nucleotide sequence ID" value="XM_020782234.2"/>
</dbReference>
<dbReference type="GO" id="GO:0005783">
    <property type="term" value="C:endoplasmic reticulum"/>
    <property type="evidence" value="ECO:0007669"/>
    <property type="project" value="TreeGrafter"/>
</dbReference>
<dbReference type="GO" id="GO:0006006">
    <property type="term" value="P:glucose metabolic process"/>
    <property type="evidence" value="ECO:0007669"/>
    <property type="project" value="UniProtKB-KW"/>
</dbReference>
<dbReference type="InterPro" id="IPR001282">
    <property type="entry name" value="G6P_DH"/>
</dbReference>
<keyword evidence="10" id="KW-1185">Reference proteome</keyword>
<dbReference type="Pfam" id="PF01182">
    <property type="entry name" value="Glucosamine_iso"/>
    <property type="match status" value="1"/>
</dbReference>
<evidence type="ECO:0000313" key="12">
    <source>
        <dbReference type="RefSeq" id="XP_020637894.2"/>
    </source>
</evidence>
<name>A0A6J0SNH3_9SAUR</name>
<dbReference type="OrthoDB" id="60984at2759"/>
<dbReference type="CTD" id="9563"/>
<evidence type="ECO:0000256" key="2">
    <source>
        <dbReference type="ARBA" id="ARBA00022526"/>
    </source>
</evidence>
<dbReference type="SUPFAM" id="SSF55347">
    <property type="entry name" value="Glyceraldehyde-3-phosphate dehydrogenase-like, C-terminal domain"/>
    <property type="match status" value="1"/>
</dbReference>
<dbReference type="InterPro" id="IPR036291">
    <property type="entry name" value="NAD(P)-bd_dom_sf"/>
</dbReference>
<dbReference type="GeneID" id="110073255"/>
<dbReference type="SUPFAM" id="SSF51735">
    <property type="entry name" value="NAD(P)-binding Rossmann-fold domains"/>
    <property type="match status" value="1"/>
</dbReference>
<dbReference type="GO" id="GO:0004345">
    <property type="term" value="F:glucose-6-phosphate dehydrogenase activity"/>
    <property type="evidence" value="ECO:0007669"/>
    <property type="project" value="InterPro"/>
</dbReference>
<keyword evidence="5" id="KW-0119">Carbohydrate metabolism</keyword>
<comment type="pathway">
    <text evidence="1">Carbohydrate degradation; pentose phosphate pathway.</text>
</comment>
<evidence type="ECO:0000313" key="11">
    <source>
        <dbReference type="RefSeq" id="XP_020637893.2"/>
    </source>
</evidence>
<feature type="chain" id="PRO_5044637923" evidence="6">
    <location>
        <begin position="21"/>
        <end position="794"/>
    </location>
</feature>
<dbReference type="GO" id="GO:0017057">
    <property type="term" value="F:6-phosphogluconolactonase activity"/>
    <property type="evidence" value="ECO:0007669"/>
    <property type="project" value="InterPro"/>
</dbReference>
<evidence type="ECO:0000256" key="5">
    <source>
        <dbReference type="ARBA" id="ARBA00023277"/>
    </source>
</evidence>
<dbReference type="AlphaFoldDB" id="A0A6J0SNH3"/>
<feature type="domain" description="Glucose-6-phosphate dehydrogenase NAD-binding" evidence="7">
    <location>
        <begin position="30"/>
        <end position="212"/>
    </location>
</feature>
<dbReference type="Gene3D" id="3.40.50.720">
    <property type="entry name" value="NAD(P)-binding Rossmann-like Domain"/>
    <property type="match status" value="1"/>
</dbReference>
<dbReference type="InterPro" id="IPR019796">
    <property type="entry name" value="G6P_DH_AS"/>
</dbReference>
<dbReference type="InterPro" id="IPR037171">
    <property type="entry name" value="NagB/RpiA_transferase-like"/>
</dbReference>
<dbReference type="InterPro" id="IPR006148">
    <property type="entry name" value="Glc/Gal-6P_isomerase"/>
</dbReference>
<dbReference type="GO" id="GO:0009051">
    <property type="term" value="P:pentose-phosphate shunt, oxidative branch"/>
    <property type="evidence" value="ECO:0007669"/>
    <property type="project" value="TreeGrafter"/>
</dbReference>
<dbReference type="RefSeq" id="XP_072833685.1">
    <property type="nucleotide sequence ID" value="XM_072977584.1"/>
</dbReference>
<evidence type="ECO:0000313" key="13">
    <source>
        <dbReference type="RefSeq" id="XP_020637897.2"/>
    </source>
</evidence>
<evidence type="ECO:0000313" key="10">
    <source>
        <dbReference type="Proteomes" id="UP001652642"/>
    </source>
</evidence>
<dbReference type="Gene3D" id="3.30.360.10">
    <property type="entry name" value="Dihydrodipicolinate Reductase, domain 2"/>
    <property type="match status" value="1"/>
</dbReference>
<dbReference type="GO" id="GO:0050661">
    <property type="term" value="F:NADP binding"/>
    <property type="evidence" value="ECO:0007669"/>
    <property type="project" value="InterPro"/>
</dbReference>
<dbReference type="UniPathway" id="UPA00115"/>
<dbReference type="RefSeq" id="XP_020637894.2">
    <property type="nucleotide sequence ID" value="XM_020782235.2"/>
</dbReference>
<accession>A0A6J0SNH3</accession>
<keyword evidence="6" id="KW-0732">Signal</keyword>
<dbReference type="SUPFAM" id="SSF100950">
    <property type="entry name" value="NagB/RpiA/CoA transferase-like"/>
    <property type="match status" value="1"/>
</dbReference>
<dbReference type="InterPro" id="IPR005900">
    <property type="entry name" value="6-phosphogluconolactonase_DevB"/>
</dbReference>
<dbReference type="PRINTS" id="PR00079">
    <property type="entry name" value="G6PDHDRGNASE"/>
</dbReference>
<dbReference type="NCBIfam" id="TIGR01198">
    <property type="entry name" value="pgl"/>
    <property type="match status" value="1"/>
</dbReference>
<dbReference type="Gene3D" id="3.40.50.1360">
    <property type="match status" value="1"/>
</dbReference>
<protein>
    <submittedName>
        <fullName evidence="11 12">GDH/6PGL endoplasmic bifunctional protein</fullName>
    </submittedName>
</protein>
<keyword evidence="4" id="KW-0560">Oxidoreductase</keyword>
<dbReference type="PANTHER" id="PTHR23429:SF7">
    <property type="entry name" value="GDH_6PGL ENDOPLASMIC BIFUNCTIONAL PROTEIN"/>
    <property type="match status" value="1"/>
</dbReference>
<dbReference type="Proteomes" id="UP001652642">
    <property type="component" value="Chromosome 7"/>
</dbReference>
<feature type="domain" description="Glucosamine/galactosamine-6-phosphate isomerase" evidence="8">
    <location>
        <begin position="562"/>
        <end position="785"/>
    </location>
</feature>
<evidence type="ECO:0000256" key="3">
    <source>
        <dbReference type="ARBA" id="ARBA00022857"/>
    </source>
</evidence>
<feature type="signal peptide" evidence="6">
    <location>
        <begin position="1"/>
        <end position="20"/>
    </location>
</feature>
<evidence type="ECO:0000259" key="9">
    <source>
        <dbReference type="Pfam" id="PF02781"/>
    </source>
</evidence>
<keyword evidence="3" id="KW-0521">NADP</keyword>
<evidence type="ECO:0000259" key="8">
    <source>
        <dbReference type="Pfam" id="PF01182"/>
    </source>
</evidence>
<evidence type="ECO:0000256" key="6">
    <source>
        <dbReference type="SAM" id="SignalP"/>
    </source>
</evidence>
<dbReference type="Pfam" id="PF02781">
    <property type="entry name" value="G6PD_C"/>
    <property type="match status" value="1"/>
</dbReference>
<dbReference type="Pfam" id="PF00479">
    <property type="entry name" value="G6PD_N"/>
    <property type="match status" value="1"/>
</dbReference>
<proteinExistence type="predicted"/>
<dbReference type="InterPro" id="IPR022675">
    <property type="entry name" value="G6P_DH_C"/>
</dbReference>
<dbReference type="InterPro" id="IPR022674">
    <property type="entry name" value="G6P_DH_NAD-bd"/>
</dbReference>
<organism evidence="10 13">
    <name type="scientific">Pogona vitticeps</name>
    <name type="common">central bearded dragon</name>
    <dbReference type="NCBI Taxonomy" id="103695"/>
    <lineage>
        <taxon>Eukaryota</taxon>
        <taxon>Metazoa</taxon>
        <taxon>Chordata</taxon>
        <taxon>Craniata</taxon>
        <taxon>Vertebrata</taxon>
        <taxon>Euteleostomi</taxon>
        <taxon>Lepidosauria</taxon>
        <taxon>Squamata</taxon>
        <taxon>Bifurcata</taxon>
        <taxon>Unidentata</taxon>
        <taxon>Episquamata</taxon>
        <taxon>Toxicofera</taxon>
        <taxon>Iguania</taxon>
        <taxon>Acrodonta</taxon>
        <taxon>Agamidae</taxon>
        <taxon>Amphibolurinae</taxon>
        <taxon>Pogona</taxon>
    </lineage>
</organism>
<reference evidence="11 12" key="1">
    <citation type="submission" date="2025-05" db="UniProtKB">
        <authorList>
            <consortium name="RefSeq"/>
        </authorList>
    </citation>
    <scope>IDENTIFICATION</scope>
</reference>
<dbReference type="PROSITE" id="PS00069">
    <property type="entry name" value="G6P_DEHYDROGENASE"/>
    <property type="match status" value="1"/>
</dbReference>
<evidence type="ECO:0000259" key="7">
    <source>
        <dbReference type="Pfam" id="PF00479"/>
    </source>
</evidence>
<dbReference type="PANTHER" id="PTHR23429">
    <property type="entry name" value="GLUCOSE-6-PHOSPHATE 1-DEHYDROGENASE G6PD"/>
    <property type="match status" value="1"/>
</dbReference>
<dbReference type="KEGG" id="pvt:110073255"/>
<gene>
    <name evidence="11 12 13 14" type="primary">H6PD</name>
</gene>
<keyword evidence="2" id="KW-0313">Glucose metabolism</keyword>
<sequence length="794" mass="89707">MLLRATICAAFFFQVAPILAREARGHVSVVLLGATGDLAKKYLWQGLFQLYLDEVSHGHTFTFHGGAQSEPEQGRKLMYERLKDLACPPDVAPDRCAVVKDQFLRLTEYHRLKTEQDYAALDREIRTVLTQEGLEEAGRIFYLSVPPFAYVDIARHINSSCRPPAGAWLRVVLEKPFGHDLKSGQDLADELKAVFQEEEIYRVDHYLGKQAVAHILPFRDQNRQHLKPIWNRHHVERVEIVLKETVDVKNRTSFYEEYGVIRDVLQNHLTEVLMLLAMELPENISNTEDVLRSKLQTFASLRSLEKSSAVIGQYEAYNSHVREELQKGPDYFSSTPTFAGVLVQLDSLRWEGVPFILTSGKVLDERVGYVRVLFKNRAYCVQRETAQDPELSQCNPKQLVFHIGQGELNSPAVLVSRNLFKPAMPRGSWKEVHDRPDLRLFGQPLSDYYVYVPSVERDAYSTLISRIYHGQKDVFITTDNLLASWGFWTPLLASWASESPRLYPGGRENGPLLDFEVVGGEVRFVTKEAVEVMMTARGEQAPGEYKTIQSRFRQSQLVTAWSEELIGRLASDIEAAAAGAIRRSGAFHWALSGGSSPLALFKQLAWHHYSFPWKQTHVWLVDERCVPLADPESNFGNLHEHLLRHVRVPYFNVHPMPVHLHQRLCVEEDRGPELYAREIAALVANSSLDLVLLGVGPDGHTASLFPHAAVGLEGGEPDVVFTESPIKPHQRMTFSLDLINKAKRVAVLVLGRGKHDIVTVVSRAGHEPQKWPISGVKPSSGQLAWYVDYEALLG</sequence>